<keyword evidence="3" id="KW-1185">Reference proteome</keyword>
<dbReference type="RefSeq" id="WP_267300731.1">
    <property type="nucleotide sequence ID" value="NZ_JAOQJZ010000004.1"/>
</dbReference>
<accession>A0AAE3LHE0</accession>
<dbReference type="Pfam" id="PF12392">
    <property type="entry name" value="DUF3656"/>
    <property type="match status" value="1"/>
</dbReference>
<dbReference type="InterPro" id="IPR020988">
    <property type="entry name" value="Pept_U32_collagenase"/>
</dbReference>
<dbReference type="PANTHER" id="PTHR30217:SF10">
    <property type="entry name" value="23S RRNA 5-HYDROXYCYTIDINE C2501 SYNTHASE"/>
    <property type="match status" value="1"/>
</dbReference>
<gene>
    <name evidence="2" type="ORF">OCV57_05570</name>
</gene>
<sequence length="690" mass="76590">MAHKAEILAPCGSFETLEAALRSGCDAVYLGGEKFSARQNAANFTDEQLKEAVRLCHLRGVKVYQAINTVVFDEQLEECKKAVKFAAEIGVDGLITQDLTLVKICRECCPDLEYHASTQMTIHSESGVKMAKNLGFSRAVLSRELPEHTIKDLTALGIETEVFVHGALCMSVSGQCYMSALIGSRSANRGLCAQACRLPAQGDKITKGQERYALSLKDMSYVDKLQRLENDGVSSLKIEGRMKRPEYVAAAVNCCKNSLENKPYDLKALEAVFSRGGFTDGYYNGRLGREMFGTRQKEDVSATARILPELHELYRRCEKRTKAFFTIKLQESSPAELSLRDSEGNTVTVYGDIPQKALKKACDSDYVKKQLSKLGDTIYEFGGLEAAIGKDLAYPASALNDLRRQAVEKLDQKRIDFFTHTADFTDKALADLPTLPKAYEHKKIRIMLSKLSQLEGVDLDKAELVGVPIEIASEAVKIVSDKSKLMIIMPRFTFDEKALCEKLSAAKEAGITKMLAMNIGHCLIANDLGFELHAGYSFNLCNSPALDEVKKLGAKDCTVSFELKASQIEKLKKPIEIGFVAYGRLPLMLTANCPIRNDIGCKNCKGKLFDRTGREFPVRCPKGRNCAEILNSDILYLADKLTDFDNADYMELHFYEENAHRINEIIKAYSGERGAKPENATNGLYYRGVL</sequence>
<feature type="domain" description="Peptidase U32 collagenase" evidence="1">
    <location>
        <begin position="310"/>
        <end position="415"/>
    </location>
</feature>
<name>A0AAE3LHE0_9FIRM</name>
<dbReference type="Pfam" id="PF01136">
    <property type="entry name" value="Peptidase_U32"/>
    <property type="match status" value="1"/>
</dbReference>
<proteinExistence type="predicted"/>
<dbReference type="AlphaFoldDB" id="A0AAE3LHE0"/>
<dbReference type="PANTHER" id="PTHR30217">
    <property type="entry name" value="PEPTIDASE U32 FAMILY"/>
    <property type="match status" value="1"/>
</dbReference>
<evidence type="ECO:0000313" key="3">
    <source>
        <dbReference type="Proteomes" id="UP001208131"/>
    </source>
</evidence>
<dbReference type="Gene3D" id="3.20.20.150">
    <property type="entry name" value="Divalent-metal-dependent TIM barrel enzymes"/>
    <property type="match status" value="1"/>
</dbReference>
<reference evidence="2 3" key="1">
    <citation type="journal article" date="2021" name="ISME Commun">
        <title>Automated analysis of genomic sequences facilitates high-throughput and comprehensive description of bacteria.</title>
        <authorList>
            <person name="Hitch T.C.A."/>
        </authorList>
    </citation>
    <scope>NUCLEOTIDE SEQUENCE [LARGE SCALE GENOMIC DNA]</scope>
    <source>
        <strain evidence="2 3">Sanger_31</strain>
    </source>
</reference>
<organism evidence="2 3">
    <name type="scientific">Hominimerdicola aceti</name>
    <dbReference type="NCBI Taxonomy" id="2981726"/>
    <lineage>
        <taxon>Bacteria</taxon>
        <taxon>Bacillati</taxon>
        <taxon>Bacillota</taxon>
        <taxon>Clostridia</taxon>
        <taxon>Eubacteriales</taxon>
        <taxon>Oscillospiraceae</taxon>
        <taxon>Hominimerdicola</taxon>
    </lineage>
</organism>
<dbReference type="EMBL" id="JAOQJZ010000004">
    <property type="protein sequence ID" value="MCU6705390.1"/>
    <property type="molecule type" value="Genomic_DNA"/>
</dbReference>
<dbReference type="InterPro" id="IPR051454">
    <property type="entry name" value="RNA/ubiquinone_mod_enzymes"/>
</dbReference>
<evidence type="ECO:0000259" key="1">
    <source>
        <dbReference type="Pfam" id="PF12392"/>
    </source>
</evidence>
<dbReference type="Proteomes" id="UP001208131">
    <property type="component" value="Unassembled WGS sequence"/>
</dbReference>
<dbReference type="InterPro" id="IPR001539">
    <property type="entry name" value="Peptidase_U32"/>
</dbReference>
<comment type="caution">
    <text evidence="2">The sequence shown here is derived from an EMBL/GenBank/DDBJ whole genome shotgun (WGS) entry which is preliminary data.</text>
</comment>
<evidence type="ECO:0000313" key="2">
    <source>
        <dbReference type="EMBL" id="MCU6705390.1"/>
    </source>
</evidence>
<protein>
    <submittedName>
        <fullName evidence="2">U32 family peptidase</fullName>
    </submittedName>
</protein>
<dbReference type="PROSITE" id="PS01276">
    <property type="entry name" value="PEPTIDASE_U32"/>
    <property type="match status" value="1"/>
</dbReference>